<feature type="compositionally biased region" description="Basic and acidic residues" evidence="1">
    <location>
        <begin position="43"/>
        <end position="52"/>
    </location>
</feature>
<accession>A0AAD6QXY2</accession>
<dbReference type="AlphaFoldDB" id="A0AAD6QXY2"/>
<evidence type="ECO:0000313" key="2">
    <source>
        <dbReference type="EMBL" id="KAJ6995618.1"/>
    </source>
</evidence>
<reference evidence="3" key="1">
    <citation type="journal article" date="2023" name="Mol. Ecol. Resour.">
        <title>Chromosome-level genome assembly of a triploid poplar Populus alba 'Berolinensis'.</title>
        <authorList>
            <person name="Chen S."/>
            <person name="Yu Y."/>
            <person name="Wang X."/>
            <person name="Wang S."/>
            <person name="Zhang T."/>
            <person name="Zhou Y."/>
            <person name="He R."/>
            <person name="Meng N."/>
            <person name="Wang Y."/>
            <person name="Liu W."/>
            <person name="Liu Z."/>
            <person name="Liu J."/>
            <person name="Guo Q."/>
            <person name="Huang H."/>
            <person name="Sederoff R.R."/>
            <person name="Wang G."/>
            <person name="Qu G."/>
            <person name="Chen S."/>
        </authorList>
    </citation>
    <scope>NUCLEOTIDE SEQUENCE</scope>
    <source>
        <strain evidence="3">SC-2020</strain>
    </source>
</reference>
<dbReference type="EMBL" id="JAQIZT010000005">
    <property type="protein sequence ID" value="KAJ6995618.1"/>
    <property type="molecule type" value="Genomic_DNA"/>
</dbReference>
<comment type="caution">
    <text evidence="3">The sequence shown here is derived from an EMBL/GenBank/DDBJ whole genome shotgun (WGS) entry which is preliminary data.</text>
</comment>
<gene>
    <name evidence="2" type="ORF">NC653_012458</name>
    <name evidence="3" type="ORF">NC653_014784</name>
</gene>
<proteinExistence type="predicted"/>
<feature type="compositionally biased region" description="Basic and acidic residues" evidence="1">
    <location>
        <begin position="59"/>
        <end position="70"/>
    </location>
</feature>
<organism evidence="3 4">
    <name type="scientific">Populus alba x Populus x berolinensis</name>
    <dbReference type="NCBI Taxonomy" id="444605"/>
    <lineage>
        <taxon>Eukaryota</taxon>
        <taxon>Viridiplantae</taxon>
        <taxon>Streptophyta</taxon>
        <taxon>Embryophyta</taxon>
        <taxon>Tracheophyta</taxon>
        <taxon>Spermatophyta</taxon>
        <taxon>Magnoliopsida</taxon>
        <taxon>eudicotyledons</taxon>
        <taxon>Gunneridae</taxon>
        <taxon>Pentapetalae</taxon>
        <taxon>rosids</taxon>
        <taxon>fabids</taxon>
        <taxon>Malpighiales</taxon>
        <taxon>Salicaceae</taxon>
        <taxon>Saliceae</taxon>
        <taxon>Populus</taxon>
    </lineage>
</organism>
<dbReference type="Proteomes" id="UP001164929">
    <property type="component" value="Chromosome 5"/>
</dbReference>
<dbReference type="EMBL" id="JAQIZT010000005">
    <property type="protein sequence ID" value="KAJ6998724.1"/>
    <property type="molecule type" value="Genomic_DNA"/>
</dbReference>
<evidence type="ECO:0000313" key="3">
    <source>
        <dbReference type="EMBL" id="KAJ6998724.1"/>
    </source>
</evidence>
<feature type="region of interest" description="Disordered" evidence="1">
    <location>
        <begin position="43"/>
        <end position="70"/>
    </location>
</feature>
<evidence type="ECO:0000256" key="1">
    <source>
        <dbReference type="SAM" id="MobiDB-lite"/>
    </source>
</evidence>
<name>A0AAD6QXY2_9ROSI</name>
<evidence type="ECO:0000313" key="4">
    <source>
        <dbReference type="Proteomes" id="UP001164929"/>
    </source>
</evidence>
<protein>
    <submittedName>
        <fullName evidence="3">Uncharacterized protein</fullName>
    </submittedName>
</protein>
<keyword evidence="4" id="KW-1185">Reference proteome</keyword>
<sequence>MTRTKQIFDRYQKTHWIDLWSSHYELRPPVPLSNGIKLTRAENARKLGKTEREEQENQEGDRAEDGSGFK</sequence>